<proteinExistence type="predicted"/>
<organism evidence="1 2">
    <name type="scientific">Coprinellus micaceus</name>
    <name type="common">Glistening ink-cap mushroom</name>
    <name type="synonym">Coprinus micaceus</name>
    <dbReference type="NCBI Taxonomy" id="71717"/>
    <lineage>
        <taxon>Eukaryota</taxon>
        <taxon>Fungi</taxon>
        <taxon>Dikarya</taxon>
        <taxon>Basidiomycota</taxon>
        <taxon>Agaricomycotina</taxon>
        <taxon>Agaricomycetes</taxon>
        <taxon>Agaricomycetidae</taxon>
        <taxon>Agaricales</taxon>
        <taxon>Agaricineae</taxon>
        <taxon>Psathyrellaceae</taxon>
        <taxon>Coprinellus</taxon>
    </lineage>
</organism>
<sequence length="257" mass="28468">MGPILFDGDRYALVGMYTASVLMCEIPVLKRLPPKFKEGLSPYTNDCLHSTSYSTPLVDPHCHGPFIHSSGRSVASRLPVFRDISGLSRSVPDHIWSTTHDSLTRYVFRRLEGSGGRPDTIALVPFIRAAFENTVNFKFHNPPGGEAFSSRYFSSTQVRLIHRDAPGMSPALHCIYSVVSSGSSQLRQELEGGDGIPVDDSTFRERNRADREPFPASPGALMLTPLSDDGFRQSCISSGRLLHVYGRGEYVLADYLW</sequence>
<evidence type="ECO:0000313" key="1">
    <source>
        <dbReference type="EMBL" id="TEB21239.1"/>
    </source>
</evidence>
<accession>A0A4Y7SJ43</accession>
<evidence type="ECO:0000313" key="2">
    <source>
        <dbReference type="Proteomes" id="UP000298030"/>
    </source>
</evidence>
<dbReference type="Proteomes" id="UP000298030">
    <property type="component" value="Unassembled WGS sequence"/>
</dbReference>
<comment type="caution">
    <text evidence="1">The sequence shown here is derived from an EMBL/GenBank/DDBJ whole genome shotgun (WGS) entry which is preliminary data.</text>
</comment>
<reference evidence="1 2" key="1">
    <citation type="journal article" date="2019" name="Nat. Ecol. Evol.">
        <title>Megaphylogeny resolves global patterns of mushroom evolution.</title>
        <authorList>
            <person name="Varga T."/>
            <person name="Krizsan K."/>
            <person name="Foldi C."/>
            <person name="Dima B."/>
            <person name="Sanchez-Garcia M."/>
            <person name="Sanchez-Ramirez S."/>
            <person name="Szollosi G.J."/>
            <person name="Szarkandi J.G."/>
            <person name="Papp V."/>
            <person name="Albert L."/>
            <person name="Andreopoulos W."/>
            <person name="Angelini C."/>
            <person name="Antonin V."/>
            <person name="Barry K.W."/>
            <person name="Bougher N.L."/>
            <person name="Buchanan P."/>
            <person name="Buyck B."/>
            <person name="Bense V."/>
            <person name="Catcheside P."/>
            <person name="Chovatia M."/>
            <person name="Cooper J."/>
            <person name="Damon W."/>
            <person name="Desjardin D."/>
            <person name="Finy P."/>
            <person name="Geml J."/>
            <person name="Haridas S."/>
            <person name="Hughes K."/>
            <person name="Justo A."/>
            <person name="Karasinski D."/>
            <person name="Kautmanova I."/>
            <person name="Kiss B."/>
            <person name="Kocsube S."/>
            <person name="Kotiranta H."/>
            <person name="LaButti K.M."/>
            <person name="Lechner B.E."/>
            <person name="Liimatainen K."/>
            <person name="Lipzen A."/>
            <person name="Lukacs Z."/>
            <person name="Mihaltcheva S."/>
            <person name="Morgado L.N."/>
            <person name="Niskanen T."/>
            <person name="Noordeloos M.E."/>
            <person name="Ohm R.A."/>
            <person name="Ortiz-Santana B."/>
            <person name="Ovrebo C."/>
            <person name="Racz N."/>
            <person name="Riley R."/>
            <person name="Savchenko A."/>
            <person name="Shiryaev A."/>
            <person name="Soop K."/>
            <person name="Spirin V."/>
            <person name="Szebenyi C."/>
            <person name="Tomsovsky M."/>
            <person name="Tulloss R.E."/>
            <person name="Uehling J."/>
            <person name="Grigoriev I.V."/>
            <person name="Vagvolgyi C."/>
            <person name="Papp T."/>
            <person name="Martin F.M."/>
            <person name="Miettinen O."/>
            <person name="Hibbett D.S."/>
            <person name="Nagy L.G."/>
        </authorList>
    </citation>
    <scope>NUCLEOTIDE SEQUENCE [LARGE SCALE GENOMIC DNA]</scope>
    <source>
        <strain evidence="1 2">FP101781</strain>
    </source>
</reference>
<dbReference type="AlphaFoldDB" id="A0A4Y7SJ43"/>
<name>A0A4Y7SJ43_COPMI</name>
<keyword evidence="2" id="KW-1185">Reference proteome</keyword>
<dbReference type="EMBL" id="QPFP01000117">
    <property type="protein sequence ID" value="TEB21239.1"/>
    <property type="molecule type" value="Genomic_DNA"/>
</dbReference>
<protein>
    <submittedName>
        <fullName evidence="1">Uncharacterized protein</fullName>
    </submittedName>
</protein>
<gene>
    <name evidence="1" type="ORF">FA13DRAFT_1742248</name>
</gene>